<organism evidence="2 3">
    <name type="scientific">Limosa lapponica baueri</name>
    <dbReference type="NCBI Taxonomy" id="1758121"/>
    <lineage>
        <taxon>Eukaryota</taxon>
        <taxon>Metazoa</taxon>
        <taxon>Chordata</taxon>
        <taxon>Craniata</taxon>
        <taxon>Vertebrata</taxon>
        <taxon>Euteleostomi</taxon>
        <taxon>Archelosauria</taxon>
        <taxon>Archosauria</taxon>
        <taxon>Dinosauria</taxon>
        <taxon>Saurischia</taxon>
        <taxon>Theropoda</taxon>
        <taxon>Coelurosauria</taxon>
        <taxon>Aves</taxon>
        <taxon>Neognathae</taxon>
        <taxon>Neoaves</taxon>
        <taxon>Charadriiformes</taxon>
        <taxon>Scolopacidae</taxon>
        <taxon>Limosa</taxon>
    </lineage>
</organism>
<name>A0A2I0TKV4_LIMLA</name>
<sequence length="283" mass="31691">MVGDCTLKAEKEKVGKTFELLNFLLKTVATENLRVKLTELDKVLLALNWPERIGNSARLDSLYWNVMSWLNHTKPKKEKTTNKPVQEAEPLKRKKKGFLPETKKRKNRKKGNQENGVAPEAGEDGEPAAPEEQALGAEIPKQKKGFVPSSKHKNQKRGIRENGVAMEDSGEEAVSGGDAVADKKKKKKKKQTMNRKRKGDAGNEAKQVPAAKKTKWSVSQETQQKEGKANQQKEGKANQQKEGKANQQKQGKANQQKQDKANQQKPGKAKKKRKEKKTPALQE</sequence>
<keyword evidence="3" id="KW-1185">Reference proteome</keyword>
<feature type="compositionally biased region" description="Basic residues" evidence="1">
    <location>
        <begin position="92"/>
        <end position="110"/>
    </location>
</feature>
<evidence type="ECO:0000256" key="1">
    <source>
        <dbReference type="SAM" id="MobiDB-lite"/>
    </source>
</evidence>
<protein>
    <submittedName>
        <fullName evidence="2">Myb-binding protein 1a</fullName>
    </submittedName>
</protein>
<dbReference type="EMBL" id="KZ509120">
    <property type="protein sequence ID" value="PKU34426.1"/>
    <property type="molecule type" value="Genomic_DNA"/>
</dbReference>
<feature type="compositionally biased region" description="Basic and acidic residues" evidence="1">
    <location>
        <begin position="223"/>
        <end position="244"/>
    </location>
</feature>
<proteinExistence type="predicted"/>
<feature type="compositionally biased region" description="Basic residues" evidence="1">
    <location>
        <begin position="183"/>
        <end position="198"/>
    </location>
</feature>
<feature type="compositionally biased region" description="Basic residues" evidence="1">
    <location>
        <begin position="267"/>
        <end position="276"/>
    </location>
</feature>
<evidence type="ECO:0000313" key="3">
    <source>
        <dbReference type="Proteomes" id="UP000233556"/>
    </source>
</evidence>
<dbReference type="Proteomes" id="UP000233556">
    <property type="component" value="Unassembled WGS sequence"/>
</dbReference>
<reference evidence="3" key="1">
    <citation type="submission" date="2017-11" db="EMBL/GenBank/DDBJ databases">
        <authorList>
            <person name="Lima N.C."/>
            <person name="Parody-Merino A.M."/>
            <person name="Battley P.F."/>
            <person name="Fidler A.E."/>
            <person name="Prosdocimi F."/>
        </authorList>
    </citation>
    <scope>NUCLEOTIDE SEQUENCE [LARGE SCALE GENOMIC DNA]</scope>
</reference>
<feature type="compositionally biased region" description="Low complexity" evidence="1">
    <location>
        <begin position="245"/>
        <end position="256"/>
    </location>
</feature>
<dbReference type="OrthoDB" id="9397302at2759"/>
<feature type="region of interest" description="Disordered" evidence="1">
    <location>
        <begin position="75"/>
        <end position="283"/>
    </location>
</feature>
<evidence type="ECO:0000313" key="2">
    <source>
        <dbReference type="EMBL" id="PKU34426.1"/>
    </source>
</evidence>
<accession>A0A2I0TKV4</accession>
<dbReference type="AlphaFoldDB" id="A0A2I0TKV4"/>
<reference evidence="3" key="2">
    <citation type="submission" date="2017-12" db="EMBL/GenBank/DDBJ databases">
        <title>Genome sequence of the Bar-tailed Godwit (Limosa lapponica baueri).</title>
        <authorList>
            <person name="Lima N.C.B."/>
            <person name="Parody-Merino A.M."/>
            <person name="Battley P.F."/>
            <person name="Fidler A.E."/>
            <person name="Prosdocimi F."/>
        </authorList>
    </citation>
    <scope>NUCLEOTIDE SEQUENCE [LARGE SCALE GENOMIC DNA]</scope>
</reference>
<gene>
    <name evidence="2" type="ORF">llap_15270</name>
</gene>